<evidence type="ECO:0000313" key="1">
    <source>
        <dbReference type="EMBL" id="MBO1364050.1"/>
    </source>
</evidence>
<keyword evidence="2" id="KW-1185">Reference proteome</keyword>
<dbReference type="RefSeq" id="WP_107580771.1">
    <property type="nucleotide sequence ID" value="NZ_JAERMS010000035.1"/>
</dbReference>
<proteinExistence type="predicted"/>
<dbReference type="InterPro" id="IPR037126">
    <property type="entry name" value="PdaC/RsiV-like_sf"/>
</dbReference>
<gene>
    <name evidence="1" type="ORF">JHU38_09760</name>
</gene>
<comment type="caution">
    <text evidence="1">The sequence shown here is derived from an EMBL/GenBank/DDBJ whole genome shotgun (WGS) entry which is preliminary data.</text>
</comment>
<name>A0ABS3M7B2_9BACT</name>
<dbReference type="EMBL" id="JAERMS010000035">
    <property type="protein sequence ID" value="MBO1364050.1"/>
    <property type="molecule type" value="Genomic_DNA"/>
</dbReference>
<accession>A0ABS3M7B2</accession>
<sequence length="129" mass="15084">MNNQNFVQKYKKFIYIKINMVQNDVFLHKNQMNISFCINKSDGKFLTLNDIIPHAYIRDAKIEIIQKLCKEFHVDNEQQLAGLSVLFDLTSELPANFILHDSFITILFNQDELTSLQKGIISIDIKRFS</sequence>
<dbReference type="Proteomes" id="UP000664265">
    <property type="component" value="Unassembled WGS sequence"/>
</dbReference>
<organism evidence="1 2">
    <name type="scientific">Prevotella illustrans</name>
    <dbReference type="NCBI Taxonomy" id="2800387"/>
    <lineage>
        <taxon>Bacteria</taxon>
        <taxon>Pseudomonadati</taxon>
        <taxon>Bacteroidota</taxon>
        <taxon>Bacteroidia</taxon>
        <taxon>Bacteroidales</taxon>
        <taxon>Prevotellaceae</taxon>
        <taxon>Prevotella</taxon>
    </lineage>
</organism>
<protein>
    <submittedName>
        <fullName evidence="1">Uncharacterized protein</fullName>
    </submittedName>
</protein>
<dbReference type="Gene3D" id="3.90.640.20">
    <property type="entry name" value="Heat-shock cognate protein, ATPase"/>
    <property type="match status" value="1"/>
</dbReference>
<evidence type="ECO:0000313" key="2">
    <source>
        <dbReference type="Proteomes" id="UP000664265"/>
    </source>
</evidence>
<reference evidence="1 2" key="1">
    <citation type="submission" date="2021-01" db="EMBL/GenBank/DDBJ databases">
        <title>Prevotella A2931 sp. nov.</title>
        <authorList>
            <person name="Buhl M."/>
            <person name="Oberhettinger P."/>
        </authorList>
    </citation>
    <scope>NUCLEOTIDE SEQUENCE [LARGE SCALE GENOMIC DNA]</scope>
    <source>
        <strain evidence="1 2">A2931</strain>
    </source>
</reference>